<name>A0A6A6X0N8_9PLEO</name>
<evidence type="ECO:0000313" key="3">
    <source>
        <dbReference type="Proteomes" id="UP000799757"/>
    </source>
</evidence>
<feature type="compositionally biased region" description="Basic and acidic residues" evidence="1">
    <location>
        <begin position="15"/>
        <end position="26"/>
    </location>
</feature>
<dbReference type="EMBL" id="MU002116">
    <property type="protein sequence ID" value="KAF2789741.1"/>
    <property type="molecule type" value="Genomic_DNA"/>
</dbReference>
<accession>A0A6A6X0N8</accession>
<feature type="compositionally biased region" description="Polar residues" evidence="1">
    <location>
        <begin position="280"/>
        <end position="297"/>
    </location>
</feature>
<evidence type="ECO:0000313" key="2">
    <source>
        <dbReference type="EMBL" id="KAF2789741.1"/>
    </source>
</evidence>
<feature type="compositionally biased region" description="Low complexity" evidence="1">
    <location>
        <begin position="167"/>
        <end position="183"/>
    </location>
</feature>
<feature type="compositionally biased region" description="Low complexity" evidence="1">
    <location>
        <begin position="252"/>
        <end position="267"/>
    </location>
</feature>
<organism evidence="2 3">
    <name type="scientific">Melanomma pulvis-pyrius CBS 109.77</name>
    <dbReference type="NCBI Taxonomy" id="1314802"/>
    <lineage>
        <taxon>Eukaryota</taxon>
        <taxon>Fungi</taxon>
        <taxon>Dikarya</taxon>
        <taxon>Ascomycota</taxon>
        <taxon>Pezizomycotina</taxon>
        <taxon>Dothideomycetes</taxon>
        <taxon>Pleosporomycetidae</taxon>
        <taxon>Pleosporales</taxon>
        <taxon>Melanommataceae</taxon>
        <taxon>Melanomma</taxon>
    </lineage>
</organism>
<reference evidence="2" key="1">
    <citation type="journal article" date="2020" name="Stud. Mycol.">
        <title>101 Dothideomycetes genomes: a test case for predicting lifestyles and emergence of pathogens.</title>
        <authorList>
            <person name="Haridas S."/>
            <person name="Albert R."/>
            <person name="Binder M."/>
            <person name="Bloem J."/>
            <person name="Labutti K."/>
            <person name="Salamov A."/>
            <person name="Andreopoulos B."/>
            <person name="Baker S."/>
            <person name="Barry K."/>
            <person name="Bills G."/>
            <person name="Bluhm B."/>
            <person name="Cannon C."/>
            <person name="Castanera R."/>
            <person name="Culley D."/>
            <person name="Daum C."/>
            <person name="Ezra D."/>
            <person name="Gonzalez J."/>
            <person name="Henrissat B."/>
            <person name="Kuo A."/>
            <person name="Liang C."/>
            <person name="Lipzen A."/>
            <person name="Lutzoni F."/>
            <person name="Magnuson J."/>
            <person name="Mondo S."/>
            <person name="Nolan M."/>
            <person name="Ohm R."/>
            <person name="Pangilinan J."/>
            <person name="Park H.-J."/>
            <person name="Ramirez L."/>
            <person name="Alfaro M."/>
            <person name="Sun H."/>
            <person name="Tritt A."/>
            <person name="Yoshinaga Y."/>
            <person name="Zwiers L.-H."/>
            <person name="Turgeon B."/>
            <person name="Goodwin S."/>
            <person name="Spatafora J."/>
            <person name="Crous P."/>
            <person name="Grigoriev I."/>
        </authorList>
    </citation>
    <scope>NUCLEOTIDE SEQUENCE</scope>
    <source>
        <strain evidence="2">CBS 109.77</strain>
    </source>
</reference>
<gene>
    <name evidence="2" type="ORF">K505DRAFT_252654</name>
</gene>
<feature type="region of interest" description="Disordered" evidence="1">
    <location>
        <begin position="163"/>
        <end position="302"/>
    </location>
</feature>
<feature type="compositionally biased region" description="Polar residues" evidence="1">
    <location>
        <begin position="199"/>
        <end position="210"/>
    </location>
</feature>
<feature type="compositionally biased region" description="Polar residues" evidence="1">
    <location>
        <begin position="238"/>
        <end position="247"/>
    </location>
</feature>
<dbReference type="AlphaFoldDB" id="A0A6A6X0N8"/>
<proteinExistence type="predicted"/>
<dbReference type="OrthoDB" id="5397087at2759"/>
<protein>
    <submittedName>
        <fullName evidence="2">Uncharacterized protein</fullName>
    </submittedName>
</protein>
<dbReference type="Proteomes" id="UP000799757">
    <property type="component" value="Unassembled WGS sequence"/>
</dbReference>
<sequence>MPPDRRTVPAASKPVKSERTHEENQERAYIAASRRSDRSLEARIESARRASEIHKKRTGRGLRVTEQDVVNEEMYEEEDEDLPTQYQRLSAHLHTGSLQFNRKLHDYIATQHGVRNLFLQQYQPLPAHGSQLTPNVGSYSQMQSPFISQQMMLPPQTFNQAPQAFNQSAHPSSPQGHQQPQQGYRHTPYPIPSHRQHQRSASIPSPQQMPGFTGQYFAPVGTPQTEEQRRLSLPPQALEQSSYSMANDRTRPSLSRSTTSQSIQQIPVASRNGLHRKSATPPSTHESPPSQLDNSPPSSFPFMTMNCDPSSQVLDMNPLSMSLPPESQQFLGSVLDPDDPYTSIFMAGSDQIPQPFGKYTYHPNIGDKLSRAANSAPFSPIKVENTPSSNTLSAMSGRYNITGHESQNLFSDGADFTQANSFQNDQAELEMTAFEDAFTNADVWGTET</sequence>
<keyword evidence="3" id="KW-1185">Reference proteome</keyword>
<feature type="region of interest" description="Disordered" evidence="1">
    <location>
        <begin position="1"/>
        <end position="34"/>
    </location>
</feature>
<evidence type="ECO:0000256" key="1">
    <source>
        <dbReference type="SAM" id="MobiDB-lite"/>
    </source>
</evidence>